<dbReference type="InterPro" id="IPR001360">
    <property type="entry name" value="Glyco_hydro_1"/>
</dbReference>
<dbReference type="AlphaFoldDB" id="A0A5J5IA60"/>
<dbReference type="GO" id="GO:0008422">
    <property type="term" value="F:beta-glucosidase activity"/>
    <property type="evidence" value="ECO:0007669"/>
    <property type="project" value="TreeGrafter"/>
</dbReference>
<organism evidence="7 8">
    <name type="scientific">Sphingobium limneticum</name>
    <dbReference type="NCBI Taxonomy" id="1007511"/>
    <lineage>
        <taxon>Bacteria</taxon>
        <taxon>Pseudomonadati</taxon>
        <taxon>Pseudomonadota</taxon>
        <taxon>Alphaproteobacteria</taxon>
        <taxon>Sphingomonadales</taxon>
        <taxon>Sphingomonadaceae</taxon>
        <taxon>Sphingobium</taxon>
    </lineage>
</organism>
<dbReference type="Proteomes" id="UP000326364">
    <property type="component" value="Unassembled WGS sequence"/>
</dbReference>
<dbReference type="PROSITE" id="PS00653">
    <property type="entry name" value="GLYCOSYL_HYDROL_F1_2"/>
    <property type="match status" value="1"/>
</dbReference>
<accession>A0A5J5IA60</accession>
<sequence length="435" mass="47263">MDVSRRTLVKIGLAATATASTPAIALSRAGAAFPSGFHWGAATAGHQIEGSNVNSDFWVLENTKPTIFSVPSGDACNSLFLWEADLDLAKAIGLNAYRFSIEWSRIEPQPGQFSIAMLDHYKRVINGCRTRGMTPMVTFSHWTVPVWFAARGGWTMADSADLFARYCDRAMRHLGAEIGIAFTLNEPNGLLIALRMLPPQVVEAQTAMLDAASKDHGVSHFVGGPAFGQIEEMLPNMLHAHRLGKAAIKAVRSDLPVGATLAVSDEQAVGPRSKRDAMRQAFYGAWIDNVKTDDFVGVQNYNRNVWTETGKLPPSPGATLSSEGNEIVPGSLAGAVRYVHEATKRPILVTEHGYYITDDAIRAKQLPLALAELKRAMDEGVPVLGYVHWSLMDNFEWTSGYAPKLGLASVDPVTFQRTAKPSAAIYGRIARQNAL</sequence>
<dbReference type="Proteomes" id="UP000325933">
    <property type="component" value="Unassembled WGS sequence"/>
</dbReference>
<protein>
    <submittedName>
        <fullName evidence="7">Glycoside hydrolase family 1 protein</fullName>
    </submittedName>
</protein>
<dbReference type="GO" id="GO:0005975">
    <property type="term" value="P:carbohydrate metabolic process"/>
    <property type="evidence" value="ECO:0007669"/>
    <property type="project" value="InterPro"/>
</dbReference>
<dbReference type="InterPro" id="IPR033132">
    <property type="entry name" value="GH_1_N_CS"/>
</dbReference>
<feature type="chain" id="PRO_5023899656" evidence="5">
    <location>
        <begin position="26"/>
        <end position="435"/>
    </location>
</feature>
<evidence type="ECO:0000313" key="9">
    <source>
        <dbReference type="Proteomes" id="UP000326364"/>
    </source>
</evidence>
<evidence type="ECO:0000256" key="4">
    <source>
        <dbReference type="RuleBase" id="RU003690"/>
    </source>
</evidence>
<dbReference type="PRINTS" id="PR00131">
    <property type="entry name" value="GLHYDRLASE1"/>
</dbReference>
<evidence type="ECO:0000313" key="7">
    <source>
        <dbReference type="EMBL" id="KAA9032141.1"/>
    </source>
</evidence>
<dbReference type="PANTHER" id="PTHR10353:SF36">
    <property type="entry name" value="LP05116P"/>
    <property type="match status" value="1"/>
</dbReference>
<evidence type="ECO:0000313" key="8">
    <source>
        <dbReference type="Proteomes" id="UP000325933"/>
    </source>
</evidence>
<name>A0A5J5IA60_9SPHN</name>
<keyword evidence="3" id="KW-0326">Glycosidase</keyword>
<gene>
    <name evidence="7" type="ORF">F4U95_05410</name>
    <name evidence="6" type="ORF">F4U96_05410</name>
</gene>
<evidence type="ECO:0000256" key="2">
    <source>
        <dbReference type="ARBA" id="ARBA00022801"/>
    </source>
</evidence>
<dbReference type="EMBL" id="VYQB01000003">
    <property type="protein sequence ID" value="KAA9019683.1"/>
    <property type="molecule type" value="Genomic_DNA"/>
</dbReference>
<evidence type="ECO:0000256" key="1">
    <source>
        <dbReference type="ARBA" id="ARBA00010838"/>
    </source>
</evidence>
<dbReference type="SUPFAM" id="SSF51445">
    <property type="entry name" value="(Trans)glycosidases"/>
    <property type="match status" value="1"/>
</dbReference>
<evidence type="ECO:0000313" key="6">
    <source>
        <dbReference type="EMBL" id="KAA9019683.1"/>
    </source>
</evidence>
<evidence type="ECO:0000256" key="3">
    <source>
        <dbReference type="ARBA" id="ARBA00023295"/>
    </source>
</evidence>
<dbReference type="InterPro" id="IPR006311">
    <property type="entry name" value="TAT_signal"/>
</dbReference>
<comment type="similarity">
    <text evidence="1 4">Belongs to the glycosyl hydrolase 1 family.</text>
</comment>
<comment type="caution">
    <text evidence="7">The sequence shown here is derived from an EMBL/GenBank/DDBJ whole genome shotgun (WGS) entry which is preliminary data.</text>
</comment>
<dbReference type="PANTHER" id="PTHR10353">
    <property type="entry name" value="GLYCOSYL HYDROLASE"/>
    <property type="match status" value="1"/>
</dbReference>
<keyword evidence="5" id="KW-0732">Signal</keyword>
<proteinExistence type="inferred from homology"/>
<keyword evidence="9" id="KW-1185">Reference proteome</keyword>
<dbReference type="Gene3D" id="3.20.20.80">
    <property type="entry name" value="Glycosidases"/>
    <property type="match status" value="1"/>
</dbReference>
<dbReference type="InterPro" id="IPR017853">
    <property type="entry name" value="GH"/>
</dbReference>
<dbReference type="PROSITE" id="PS51318">
    <property type="entry name" value="TAT"/>
    <property type="match status" value="1"/>
</dbReference>
<reference evidence="8 9" key="1">
    <citation type="submission" date="2019-09" db="EMBL/GenBank/DDBJ databases">
        <authorList>
            <person name="Feng G."/>
        </authorList>
    </citation>
    <scope>NUCLEOTIDE SEQUENCE [LARGE SCALE GENOMIC DNA]</scope>
    <source>
        <strain evidence="7 8">KACC 19283</strain>
        <strain evidence="6 9">KACC 19284</strain>
    </source>
</reference>
<evidence type="ECO:0000256" key="5">
    <source>
        <dbReference type="SAM" id="SignalP"/>
    </source>
</evidence>
<dbReference type="Pfam" id="PF00232">
    <property type="entry name" value="Glyco_hydro_1"/>
    <property type="match status" value="2"/>
</dbReference>
<keyword evidence="2 7" id="KW-0378">Hydrolase</keyword>
<dbReference type="EMBL" id="VYQA01000003">
    <property type="protein sequence ID" value="KAA9032141.1"/>
    <property type="molecule type" value="Genomic_DNA"/>
</dbReference>
<dbReference type="RefSeq" id="WP_150424882.1">
    <property type="nucleotide sequence ID" value="NZ_VYQA01000003.1"/>
</dbReference>
<feature type="signal peptide" evidence="5">
    <location>
        <begin position="1"/>
        <end position="25"/>
    </location>
</feature>